<feature type="transmembrane region" description="Helical" evidence="9">
    <location>
        <begin position="281"/>
        <end position="300"/>
    </location>
</feature>
<dbReference type="GO" id="GO:0005743">
    <property type="term" value="C:mitochondrial inner membrane"/>
    <property type="evidence" value="ECO:0007669"/>
    <property type="project" value="TreeGrafter"/>
</dbReference>
<dbReference type="InterPro" id="IPR011527">
    <property type="entry name" value="ABC1_TM_dom"/>
</dbReference>
<evidence type="ECO:0000256" key="6">
    <source>
        <dbReference type="ARBA" id="ARBA00022840"/>
    </source>
</evidence>
<keyword evidence="6" id="KW-0067">ATP-binding</keyword>
<dbReference type="InterPro" id="IPR017871">
    <property type="entry name" value="ABC_transporter-like_CS"/>
</dbReference>
<evidence type="ECO:0000256" key="8">
    <source>
        <dbReference type="ARBA" id="ARBA00023136"/>
    </source>
</evidence>
<feature type="transmembrane region" description="Helical" evidence="9">
    <location>
        <begin position="58"/>
        <end position="82"/>
    </location>
</feature>
<dbReference type="SUPFAM" id="SSF52540">
    <property type="entry name" value="P-loop containing nucleoside triphosphate hydrolases"/>
    <property type="match status" value="1"/>
</dbReference>
<protein>
    <submittedName>
        <fullName evidence="12">Uncharacterized protein</fullName>
    </submittedName>
</protein>
<reference evidence="12" key="1">
    <citation type="submission" date="2021-01" db="EMBL/GenBank/DDBJ databases">
        <authorList>
            <person name="Corre E."/>
            <person name="Pelletier E."/>
            <person name="Niang G."/>
            <person name="Scheremetjew M."/>
            <person name="Finn R."/>
            <person name="Kale V."/>
            <person name="Holt S."/>
            <person name="Cochrane G."/>
            <person name="Meng A."/>
            <person name="Brown T."/>
            <person name="Cohen L."/>
        </authorList>
    </citation>
    <scope>NUCLEOTIDE SEQUENCE</scope>
    <source>
        <strain evidence="12">RCC1130</strain>
    </source>
</reference>
<dbReference type="FunFam" id="3.40.50.300:FF:000251">
    <property type="entry name" value="ABC transporter B family member 19"/>
    <property type="match status" value="1"/>
</dbReference>
<dbReference type="PROSITE" id="PS50893">
    <property type="entry name" value="ABC_TRANSPORTER_2"/>
    <property type="match status" value="1"/>
</dbReference>
<dbReference type="PROSITE" id="PS00211">
    <property type="entry name" value="ABC_TRANSPORTER_1"/>
    <property type="match status" value="1"/>
</dbReference>
<accession>A0A7S0NY91</accession>
<evidence type="ECO:0000256" key="4">
    <source>
        <dbReference type="ARBA" id="ARBA00022692"/>
    </source>
</evidence>
<dbReference type="Pfam" id="PF00664">
    <property type="entry name" value="ABC_membrane"/>
    <property type="match status" value="1"/>
</dbReference>
<evidence type="ECO:0000259" key="11">
    <source>
        <dbReference type="PROSITE" id="PS50929"/>
    </source>
</evidence>
<feature type="domain" description="ABC transporter" evidence="10">
    <location>
        <begin position="334"/>
        <end position="570"/>
    </location>
</feature>
<evidence type="ECO:0000256" key="2">
    <source>
        <dbReference type="ARBA" id="ARBA00007577"/>
    </source>
</evidence>
<feature type="transmembrane region" description="Helical" evidence="9">
    <location>
        <begin position="167"/>
        <end position="184"/>
    </location>
</feature>
<dbReference type="Gene3D" id="3.40.50.300">
    <property type="entry name" value="P-loop containing nucleotide triphosphate hydrolases"/>
    <property type="match status" value="1"/>
</dbReference>
<keyword evidence="7 9" id="KW-1133">Transmembrane helix</keyword>
<dbReference type="SUPFAM" id="SSF90123">
    <property type="entry name" value="ABC transporter transmembrane region"/>
    <property type="match status" value="1"/>
</dbReference>
<dbReference type="InterPro" id="IPR003439">
    <property type="entry name" value="ABC_transporter-like_ATP-bd"/>
</dbReference>
<evidence type="ECO:0000256" key="3">
    <source>
        <dbReference type="ARBA" id="ARBA00022448"/>
    </source>
</evidence>
<dbReference type="InterPro" id="IPR036640">
    <property type="entry name" value="ABC1_TM_sf"/>
</dbReference>
<dbReference type="GO" id="GO:0005524">
    <property type="term" value="F:ATP binding"/>
    <property type="evidence" value="ECO:0007669"/>
    <property type="project" value="UniProtKB-KW"/>
</dbReference>
<keyword evidence="4 9" id="KW-0812">Transmembrane</keyword>
<keyword evidence="3" id="KW-0813">Transport</keyword>
<keyword evidence="5" id="KW-0547">Nucleotide-binding</keyword>
<feature type="transmembrane region" description="Helical" evidence="9">
    <location>
        <begin position="236"/>
        <end position="261"/>
    </location>
</feature>
<dbReference type="GO" id="GO:0016887">
    <property type="term" value="F:ATP hydrolysis activity"/>
    <property type="evidence" value="ECO:0007669"/>
    <property type="project" value="InterPro"/>
</dbReference>
<evidence type="ECO:0000256" key="1">
    <source>
        <dbReference type="ARBA" id="ARBA00004141"/>
    </source>
</evidence>
<dbReference type="SMART" id="SM00382">
    <property type="entry name" value="AAA"/>
    <property type="match status" value="1"/>
</dbReference>
<dbReference type="PANTHER" id="PTHR43394:SF1">
    <property type="entry name" value="ATP-BINDING CASSETTE SUB-FAMILY B MEMBER 10, MITOCHONDRIAL"/>
    <property type="match status" value="1"/>
</dbReference>
<evidence type="ECO:0000256" key="5">
    <source>
        <dbReference type="ARBA" id="ARBA00022741"/>
    </source>
</evidence>
<proteinExistence type="inferred from homology"/>
<comment type="subcellular location">
    <subcellularLocation>
        <location evidence="1">Membrane</location>
        <topology evidence="1">Multi-pass membrane protein</topology>
    </subcellularLocation>
</comment>
<dbReference type="Pfam" id="PF00005">
    <property type="entry name" value="ABC_tran"/>
    <property type="match status" value="1"/>
</dbReference>
<dbReference type="AlphaFoldDB" id="A0A7S0NY91"/>
<feature type="domain" description="ABC transmembrane type-1" evidence="11">
    <location>
        <begin position="3"/>
        <end position="301"/>
    </location>
</feature>
<evidence type="ECO:0000313" key="12">
    <source>
        <dbReference type="EMBL" id="CAD8541838.1"/>
    </source>
</evidence>
<comment type="similarity">
    <text evidence="2">Belongs to the ABC transporter superfamily. ABCB family. Multidrug resistance exporter (TC 3.A.1.201) subfamily.</text>
</comment>
<dbReference type="Gene3D" id="1.20.1560.10">
    <property type="entry name" value="ABC transporter type 1, transmembrane domain"/>
    <property type="match status" value="1"/>
</dbReference>
<dbReference type="CDD" id="cd03249">
    <property type="entry name" value="ABC_MTABC3_MDL1_MDL2"/>
    <property type="match status" value="1"/>
</dbReference>
<dbReference type="InterPro" id="IPR039421">
    <property type="entry name" value="Type_1_exporter"/>
</dbReference>
<gene>
    <name evidence="12" type="ORF">CLEP1334_LOCUS17124</name>
</gene>
<dbReference type="PANTHER" id="PTHR43394">
    <property type="entry name" value="ATP-DEPENDENT PERMEASE MDL1, MITOCHONDRIAL"/>
    <property type="match status" value="1"/>
</dbReference>
<dbReference type="GO" id="GO:0015421">
    <property type="term" value="F:ABC-type oligopeptide transporter activity"/>
    <property type="evidence" value="ECO:0007669"/>
    <property type="project" value="TreeGrafter"/>
</dbReference>
<keyword evidence="8 9" id="KW-0472">Membrane</keyword>
<dbReference type="FunFam" id="1.20.1560.10:FF:000058">
    <property type="entry name" value="ABC transporter B family member 25"/>
    <property type="match status" value="1"/>
</dbReference>
<evidence type="ECO:0000259" key="10">
    <source>
        <dbReference type="PROSITE" id="PS50893"/>
    </source>
</evidence>
<dbReference type="GO" id="GO:0090374">
    <property type="term" value="P:oligopeptide export from mitochondrion"/>
    <property type="evidence" value="ECO:0007669"/>
    <property type="project" value="TreeGrafter"/>
</dbReference>
<name>A0A7S0NY91_9EUKA</name>
<organism evidence="12">
    <name type="scientific">Calcidiscus leptoporus</name>
    <dbReference type="NCBI Taxonomy" id="127549"/>
    <lineage>
        <taxon>Eukaryota</taxon>
        <taxon>Haptista</taxon>
        <taxon>Haptophyta</taxon>
        <taxon>Prymnesiophyceae</taxon>
        <taxon>Coccolithales</taxon>
        <taxon>Calcidiscaceae</taxon>
        <taxon>Calcidiscus</taxon>
    </lineage>
</organism>
<evidence type="ECO:0000256" key="9">
    <source>
        <dbReference type="SAM" id="Phobius"/>
    </source>
</evidence>
<dbReference type="InterPro" id="IPR003593">
    <property type="entry name" value="AAA+_ATPase"/>
</dbReference>
<dbReference type="PROSITE" id="PS50929">
    <property type="entry name" value="ABC_TM1F"/>
    <property type="match status" value="1"/>
</dbReference>
<dbReference type="InterPro" id="IPR027417">
    <property type="entry name" value="P-loop_NTPase"/>
</dbReference>
<sequence length="578" mass="62021">MIILATLSTGVASLTSMALPVYTGELVGTVTTGAGFSTECTQSAEQLASCRRSRLTQVLLTLGVAFAVSGSTLGAGFWLYGLSGERLVRRLRVKLFAAYMRQDIAFFDQQKTGELMNRLASDCTQLQETLTRTFGEGMHNVIMIVVGLTLMCISSPVMTLISLSSVPLIALFGGLYGALVARLSEKYQNALAEASEVAQETLSAFRTVRSFANEARERQRYDASMATAFRLGARKAAAFGVFIGSVSAAAQFALVLVLWYGCNLVIDGSMDFGELTSFLLLSLYAVGSVGGMMELFSAVMEGLGASRRVFALLDEQPALPIEGGATLEQLKGHLQLVDVEFAYPSRPEQRVLRGVTLAVEPGQNLALCGASGGGKSTVIALIERWYDPTAGRVLVDGCVLDSLDPSWWRRQVALVAQEPALFNGSVLDNLCYGKPDAGRAVAIAAAQTANAHDFISEFGEGYDAVVGERGVQLSGGQRQRIAIARAMISDPCVLLLDEATSALDTESEALVQLAIDRMMRARTTVVIAHRLSTIRNADRICVIEQGLLVEQGTHEELLAQRGVYARLGQRQVEGFAVL</sequence>
<evidence type="ECO:0000256" key="7">
    <source>
        <dbReference type="ARBA" id="ARBA00022989"/>
    </source>
</evidence>
<dbReference type="EMBL" id="HBER01033984">
    <property type="protein sequence ID" value="CAD8541838.1"/>
    <property type="molecule type" value="Transcribed_RNA"/>
</dbReference>